<feature type="domain" description="Fibronectin type III-like" evidence="5">
    <location>
        <begin position="698"/>
        <end position="768"/>
    </location>
</feature>
<dbReference type="GO" id="GO:0045493">
    <property type="term" value="P:xylan catabolic process"/>
    <property type="evidence" value="ECO:0007669"/>
    <property type="project" value="InterPro"/>
</dbReference>
<dbReference type="SUPFAM" id="SSF51445">
    <property type="entry name" value="(Trans)glycosidases"/>
    <property type="match status" value="1"/>
</dbReference>
<dbReference type="InterPro" id="IPR044993">
    <property type="entry name" value="BXL"/>
</dbReference>
<feature type="chain" id="PRO_5014958166" description="Fibronectin type III-like domain-containing protein" evidence="4">
    <location>
        <begin position="21"/>
        <end position="779"/>
    </location>
</feature>
<organism evidence="6">
    <name type="scientific">Fagus sylvatica</name>
    <name type="common">Beechnut</name>
    <dbReference type="NCBI Taxonomy" id="28930"/>
    <lineage>
        <taxon>Eukaryota</taxon>
        <taxon>Viridiplantae</taxon>
        <taxon>Streptophyta</taxon>
        <taxon>Embryophyta</taxon>
        <taxon>Tracheophyta</taxon>
        <taxon>Spermatophyta</taxon>
        <taxon>Magnoliopsida</taxon>
        <taxon>eudicotyledons</taxon>
        <taxon>Gunneridae</taxon>
        <taxon>Pentapetalae</taxon>
        <taxon>rosids</taxon>
        <taxon>fabids</taxon>
        <taxon>Fagales</taxon>
        <taxon>Fagaceae</taxon>
        <taxon>Fagus</taxon>
    </lineage>
</organism>
<gene>
    <name evidence="6" type="ORF">FSB_LOCUS58866</name>
</gene>
<evidence type="ECO:0000259" key="5">
    <source>
        <dbReference type="SMART" id="SM01217"/>
    </source>
</evidence>
<reference evidence="6" key="1">
    <citation type="submission" date="2018-02" db="EMBL/GenBank/DDBJ databases">
        <authorList>
            <person name="Cohen D.B."/>
            <person name="Kent A.D."/>
        </authorList>
    </citation>
    <scope>NUCLEOTIDE SEQUENCE</scope>
</reference>
<sequence>MARIFLGLLLLCSFATITLAGNFSYVCDPSRYSDLGLDVSTFAFCDKSLPFDVRAKDLVDRMTLHEKVNQLGDLAYGVPRLGLPKYEWWSEALHGVSNVGPGTFFDDVVPGATVFPTVILTTASFNEFTLEKHWSEARAMYNLGRGGLTYWSPNINVVRDPRWGRIIETPGEDPYVVGTYATNYVRGLQDVEGTENATDLNHRPLKVSSCCKHYAAYDVDNWLGVDRYHFDARVREQDMLETFLRPFEMCVKDGDVSSVMCSYNRVNGIPTCADPKLLKDTIRGEWNLHGYIVSDCDSIKVIMDDHKWLGDTKEDAVAQGYVNLGLDLDCGVYYTNFTQNAVKQGKAREADIDKSLNYLYVVLMRLGFFDGSPSFDMLGKKDVCSNENTELAAEAAREGIVLLKNDNETLPLYHGKFKTLAVVGPHANATEAMFGNYAGIPCKYSSPIDGFSAFGNVKYEMGCGDIACKNESLIFPAMKASKEADATIILAGLDLTIEAESLDRVDLLLPGYQTQLINQVTKVAKGPVILVIMSAGGIDISFAKENKKIKAILWAGFPGQEGGRAIADVVFGNYNPGGRLPITWHEANYVDRLPMTSMPLRPVHSLGYPARTYKFFNGSTVYPFGYGLSYTKFNYTLVSSQSSLPINLNKLQHCRDLDYDSDSFKPECPAVLIDDLECNKYIEFEIEVQNVGSKDGDEVVIVYSNPPAGITDAPIKQVIGFKRVFVKAGESQNVKFGLDACKSLGIVDYNAYKLLPSGGHTIVVGDGVVSFPIQVSFDY</sequence>
<dbReference type="Gene3D" id="3.40.50.1700">
    <property type="entry name" value="Glycoside hydrolase family 3 C-terminal domain"/>
    <property type="match status" value="1"/>
</dbReference>
<keyword evidence="2" id="KW-0378">Hydrolase</keyword>
<evidence type="ECO:0000313" key="6">
    <source>
        <dbReference type="EMBL" id="SPD30984.1"/>
    </source>
</evidence>
<dbReference type="PANTHER" id="PTHR42721:SF11">
    <property type="entry name" value="BETA-D-XYLOSIDASE 5-RELATED"/>
    <property type="match status" value="1"/>
</dbReference>
<feature type="signal peptide" evidence="4">
    <location>
        <begin position="1"/>
        <end position="20"/>
    </location>
</feature>
<dbReference type="FunFam" id="3.40.50.1700:FF:000001">
    <property type="entry name" value="probable beta-D-xylosidase 2"/>
    <property type="match status" value="1"/>
</dbReference>
<proteinExistence type="predicted"/>
<dbReference type="FunFam" id="3.20.20.300:FF:000010">
    <property type="entry name" value="Putative beta-D-xylosidase 5"/>
    <property type="match status" value="1"/>
</dbReference>
<dbReference type="PRINTS" id="PR00133">
    <property type="entry name" value="GLHYDRLASE3"/>
</dbReference>
<keyword evidence="1 4" id="KW-0732">Signal</keyword>
<dbReference type="InterPro" id="IPR002772">
    <property type="entry name" value="Glyco_hydro_3_C"/>
</dbReference>
<dbReference type="SUPFAM" id="SSF52279">
    <property type="entry name" value="Beta-D-glucan exohydrolase, C-terminal domain"/>
    <property type="match status" value="1"/>
</dbReference>
<name>A0A2N9J308_FAGSY</name>
<dbReference type="GO" id="GO:0046556">
    <property type="term" value="F:alpha-L-arabinofuranosidase activity"/>
    <property type="evidence" value="ECO:0007669"/>
    <property type="project" value="TreeGrafter"/>
</dbReference>
<dbReference type="InterPro" id="IPR036962">
    <property type="entry name" value="Glyco_hydro_3_N_sf"/>
</dbReference>
<dbReference type="InterPro" id="IPR013783">
    <property type="entry name" value="Ig-like_fold"/>
</dbReference>
<evidence type="ECO:0000256" key="3">
    <source>
        <dbReference type="ARBA" id="ARBA00023295"/>
    </source>
</evidence>
<dbReference type="EMBL" id="OIVN01006341">
    <property type="protein sequence ID" value="SPD30984.1"/>
    <property type="molecule type" value="Genomic_DNA"/>
</dbReference>
<dbReference type="InterPro" id="IPR026891">
    <property type="entry name" value="Fn3-like"/>
</dbReference>
<evidence type="ECO:0000256" key="4">
    <source>
        <dbReference type="SAM" id="SignalP"/>
    </source>
</evidence>
<dbReference type="GO" id="GO:0031222">
    <property type="term" value="P:arabinan catabolic process"/>
    <property type="evidence" value="ECO:0007669"/>
    <property type="project" value="TreeGrafter"/>
</dbReference>
<dbReference type="AlphaFoldDB" id="A0A2N9J308"/>
<protein>
    <recommendedName>
        <fullName evidence="5">Fibronectin type III-like domain-containing protein</fullName>
    </recommendedName>
</protein>
<dbReference type="PANTHER" id="PTHR42721">
    <property type="entry name" value="SUGAR HYDROLASE-RELATED"/>
    <property type="match status" value="1"/>
</dbReference>
<keyword evidence="3" id="KW-0326">Glycosidase</keyword>
<dbReference type="InterPro" id="IPR017853">
    <property type="entry name" value="GH"/>
</dbReference>
<dbReference type="Pfam" id="PF01915">
    <property type="entry name" value="Glyco_hydro_3_C"/>
    <property type="match status" value="1"/>
</dbReference>
<dbReference type="InterPro" id="IPR001764">
    <property type="entry name" value="Glyco_hydro_3_N"/>
</dbReference>
<evidence type="ECO:0000256" key="1">
    <source>
        <dbReference type="ARBA" id="ARBA00022729"/>
    </source>
</evidence>
<dbReference type="GO" id="GO:0009044">
    <property type="term" value="F:xylan 1,4-beta-xylosidase activity"/>
    <property type="evidence" value="ECO:0007669"/>
    <property type="project" value="InterPro"/>
</dbReference>
<dbReference type="Gene3D" id="2.60.40.10">
    <property type="entry name" value="Immunoglobulins"/>
    <property type="match status" value="1"/>
</dbReference>
<evidence type="ECO:0000256" key="2">
    <source>
        <dbReference type="ARBA" id="ARBA00022801"/>
    </source>
</evidence>
<dbReference type="Pfam" id="PF00933">
    <property type="entry name" value="Glyco_hydro_3"/>
    <property type="match status" value="1"/>
</dbReference>
<dbReference type="SMART" id="SM01217">
    <property type="entry name" value="Fn3_like"/>
    <property type="match status" value="1"/>
</dbReference>
<dbReference type="Gene3D" id="3.20.20.300">
    <property type="entry name" value="Glycoside hydrolase, family 3, N-terminal domain"/>
    <property type="match status" value="1"/>
</dbReference>
<dbReference type="Pfam" id="PF14310">
    <property type="entry name" value="Fn3-like"/>
    <property type="match status" value="1"/>
</dbReference>
<accession>A0A2N9J308</accession>
<dbReference type="InterPro" id="IPR036881">
    <property type="entry name" value="Glyco_hydro_3_C_sf"/>
</dbReference>